<evidence type="ECO:0000313" key="1">
    <source>
        <dbReference type="EMBL" id="SUY22567.1"/>
    </source>
</evidence>
<dbReference type="AlphaFoldDB" id="A0A381I774"/>
<protein>
    <submittedName>
        <fullName evidence="1">Uncharacterized protein</fullName>
    </submittedName>
</protein>
<reference evidence="1" key="1">
    <citation type="submission" date="2018-06" db="EMBL/GenBank/DDBJ databases">
        <authorList>
            <consortium name="Pathogen Informatics"/>
            <person name="Doyle S."/>
        </authorList>
    </citation>
    <scope>NUCLEOTIDE SEQUENCE</scope>
    <source>
        <strain evidence="1">NCTC13307</strain>
    </source>
</reference>
<proteinExistence type="predicted"/>
<dbReference type="EMBL" id="UFWD01000001">
    <property type="protein sequence ID" value="SUY22567.1"/>
    <property type="molecule type" value="Genomic_DNA"/>
</dbReference>
<organism evidence="1">
    <name type="scientific">Clostridioides difficile</name>
    <name type="common">Peptoclostridium difficile</name>
    <dbReference type="NCBI Taxonomy" id="1496"/>
    <lineage>
        <taxon>Bacteria</taxon>
        <taxon>Bacillati</taxon>
        <taxon>Bacillota</taxon>
        <taxon>Clostridia</taxon>
        <taxon>Peptostreptococcales</taxon>
        <taxon>Peptostreptococcaceae</taxon>
        <taxon>Clostridioides</taxon>
    </lineage>
</organism>
<name>A0A381I774_CLODI</name>
<accession>A0A381I774</accession>
<sequence>MNIVSIGEILQYIEEKKKSDIKIHEFLTQFYIDKMLNLKEGKKNVGLCKKIIAESESFSESLSLLGMKKRKDICRSFKKYNKRLLLCCRYRRVEIQRQNSNNYSLFIYIIKYR</sequence>
<gene>
    <name evidence="1" type="ORF">NCTC13307_01269</name>
</gene>